<keyword evidence="1" id="KW-0812">Transmembrane</keyword>
<name>A0A9R1T3A3_9HYME</name>
<keyword evidence="1" id="KW-0472">Membrane</keyword>
<dbReference type="Proteomes" id="UP000694866">
    <property type="component" value="Unplaced"/>
</dbReference>
<dbReference type="RefSeq" id="XP_011302147.1">
    <property type="nucleotide sequence ID" value="XM_011303845.1"/>
</dbReference>
<evidence type="ECO:0000313" key="3">
    <source>
        <dbReference type="RefSeq" id="XP_011302147.1"/>
    </source>
</evidence>
<dbReference type="GeneID" id="105265984"/>
<dbReference type="AlphaFoldDB" id="A0A9R1T3A3"/>
<evidence type="ECO:0000313" key="2">
    <source>
        <dbReference type="Proteomes" id="UP000694866"/>
    </source>
</evidence>
<accession>A0A9R1T3A3</accession>
<keyword evidence="1" id="KW-1133">Transmembrane helix</keyword>
<dbReference type="OrthoDB" id="8185860at2759"/>
<feature type="transmembrane region" description="Helical" evidence="1">
    <location>
        <begin position="125"/>
        <end position="145"/>
    </location>
</feature>
<organism evidence="2 3">
    <name type="scientific">Fopius arisanus</name>
    <dbReference type="NCBI Taxonomy" id="64838"/>
    <lineage>
        <taxon>Eukaryota</taxon>
        <taxon>Metazoa</taxon>
        <taxon>Ecdysozoa</taxon>
        <taxon>Arthropoda</taxon>
        <taxon>Hexapoda</taxon>
        <taxon>Insecta</taxon>
        <taxon>Pterygota</taxon>
        <taxon>Neoptera</taxon>
        <taxon>Endopterygota</taxon>
        <taxon>Hymenoptera</taxon>
        <taxon>Apocrita</taxon>
        <taxon>Ichneumonoidea</taxon>
        <taxon>Braconidae</taxon>
        <taxon>Opiinae</taxon>
        <taxon>Fopius</taxon>
    </lineage>
</organism>
<reference evidence="3" key="1">
    <citation type="submission" date="2025-08" db="UniProtKB">
        <authorList>
            <consortium name="RefSeq"/>
        </authorList>
    </citation>
    <scope>IDENTIFICATION</scope>
    <source>
        <strain evidence="3">USDA-PBARC FA_bdor</strain>
        <tissue evidence="3">Whole organism</tissue>
    </source>
</reference>
<feature type="transmembrane region" description="Helical" evidence="1">
    <location>
        <begin position="67"/>
        <end position="85"/>
    </location>
</feature>
<dbReference type="KEGG" id="fas:105265984"/>
<sequence length="162" mass="18849">MASAPGNSWSVTLTAAFIRCCGFWAEDTEFGRKIMNLILNYSIVALLFAFCVTSNDMYNCSDDFDKFTYCGLNVVTVGFGFYKLVAFSMKRKMFLDLIYYAKKHFWFCYYDEYGAEVMRRCMRRCVGIIVFAVFMCHLTIIIHFIKPLIGKPQYVEVSVLYK</sequence>
<feature type="transmembrane region" description="Helical" evidence="1">
    <location>
        <begin position="37"/>
        <end position="55"/>
    </location>
</feature>
<proteinExistence type="predicted"/>
<evidence type="ECO:0000256" key="1">
    <source>
        <dbReference type="SAM" id="Phobius"/>
    </source>
</evidence>
<protein>
    <submittedName>
        <fullName evidence="3">Uncharacterized protein</fullName>
    </submittedName>
</protein>
<keyword evidence="2" id="KW-1185">Reference proteome</keyword>
<gene>
    <name evidence="3" type="primary">LOC105265984</name>
</gene>